<organism evidence="3 4">
    <name type="scientific">Pseudozyma flocculosa PF-1</name>
    <dbReference type="NCBI Taxonomy" id="1277687"/>
    <lineage>
        <taxon>Eukaryota</taxon>
        <taxon>Fungi</taxon>
        <taxon>Dikarya</taxon>
        <taxon>Basidiomycota</taxon>
        <taxon>Ustilaginomycotina</taxon>
        <taxon>Ustilaginomycetes</taxon>
        <taxon>Ustilaginales</taxon>
        <taxon>Ustilaginaceae</taxon>
        <taxon>Pseudozyma</taxon>
    </lineage>
</organism>
<dbReference type="GeneID" id="19318559"/>
<evidence type="ECO:0000256" key="2">
    <source>
        <dbReference type="SAM" id="SignalP"/>
    </source>
</evidence>
<dbReference type="eggNOG" id="ENOG502QQW3">
    <property type="taxonomic scope" value="Eukaryota"/>
</dbReference>
<dbReference type="SUPFAM" id="SSF53335">
    <property type="entry name" value="S-adenosyl-L-methionine-dependent methyltransferases"/>
    <property type="match status" value="1"/>
</dbReference>
<dbReference type="Gene3D" id="3.40.50.150">
    <property type="entry name" value="Vaccinia Virus protein VP39"/>
    <property type="match status" value="1"/>
</dbReference>
<dbReference type="OrthoDB" id="506498at2759"/>
<evidence type="ECO:0000313" key="3">
    <source>
        <dbReference type="EMBL" id="EPQ28129.1"/>
    </source>
</evidence>
<sequence length="377" mass="43034">MSSLLSSLLSPLATTASTAAYDALDRGLIPDAVLRRVIRRLNAERISSLVLPTPDYGAHIATKLDYVASLKQRQIAIETDKANKQHYEVDTGFMLSCLGRRAKYSCCLYPRGDESLDQAEDAMLDSYCTKANLRDGQDVLDLGCGWGSLALYLAQRYPNSRIRALSNSKTQKVYIDQTAAMRGLRNLEVLTGDVNTFQFEEGSFDRILSIEMFEHMKNYAHLFHKVSRWLKPDAAAPSPEDPSLLFIHIFCHRTTPYHFEESDGWMAQNFFSGGTMPSHDLFLHFQQHVVLQDMWWVNGTHYAKTCEHWLQKQDALNKGAKSVELLRQDAQKKGIDPSEGEKTFYRFRVFYLACAEFFATNDGNEWGVGHYLFRRRD</sequence>
<dbReference type="HOGENOM" id="CLU_045794_0_0_1"/>
<dbReference type="KEGG" id="pfp:PFL1_04456"/>
<dbReference type="CDD" id="cd02440">
    <property type="entry name" value="AdoMet_MTases"/>
    <property type="match status" value="1"/>
</dbReference>
<dbReference type="EMBL" id="KE361636">
    <property type="protein sequence ID" value="EPQ28129.1"/>
    <property type="molecule type" value="Genomic_DNA"/>
</dbReference>
<dbReference type="FunFam" id="3.40.50.150:FF:000554">
    <property type="entry name" value="Cation-transporting ATPase"/>
    <property type="match status" value="1"/>
</dbReference>
<evidence type="ECO:0000313" key="4">
    <source>
        <dbReference type="Proteomes" id="UP000053664"/>
    </source>
</evidence>
<gene>
    <name evidence="3" type="ORF">PFL1_04456</name>
</gene>
<feature type="chain" id="PRO_5001599496" description="Methyltransferase domain-containing protein" evidence="2">
    <location>
        <begin position="21"/>
        <end position="377"/>
    </location>
</feature>
<reference evidence="3 4" key="1">
    <citation type="journal article" date="2013" name="Plant Cell">
        <title>The transition from a phytopathogenic smut ancestor to an anamorphic biocontrol agent deciphered by comparative whole-genome analysis.</title>
        <authorList>
            <person name="Lefebvre F."/>
            <person name="Joly D.L."/>
            <person name="Labbe C."/>
            <person name="Teichmann B."/>
            <person name="Linning R."/>
            <person name="Belzile F."/>
            <person name="Bakkeren G."/>
            <person name="Belanger R.R."/>
        </authorList>
    </citation>
    <scope>NUCLEOTIDE SEQUENCE [LARGE SCALE GENOMIC DNA]</scope>
    <source>
        <strain evidence="3 4">PF-1</strain>
    </source>
</reference>
<accession>A0A061H6P1</accession>
<comment type="similarity">
    <text evidence="1">Belongs to the CFA/CMAS family.</text>
</comment>
<feature type="signal peptide" evidence="2">
    <location>
        <begin position="1"/>
        <end position="20"/>
    </location>
</feature>
<dbReference type="Proteomes" id="UP000053664">
    <property type="component" value="Unassembled WGS sequence"/>
</dbReference>
<dbReference type="RefSeq" id="XP_007880171.1">
    <property type="nucleotide sequence ID" value="XM_007881980.1"/>
</dbReference>
<evidence type="ECO:0008006" key="5">
    <source>
        <dbReference type="Google" id="ProtNLM"/>
    </source>
</evidence>
<proteinExistence type="inferred from homology"/>
<name>A0A061H6P1_9BASI</name>
<dbReference type="AlphaFoldDB" id="A0A061H6P1"/>
<dbReference type="PANTHER" id="PTHR43832:SF1">
    <property type="entry name" value="S-ADENOSYL-L-METHIONINE-DEPENDENT METHYLTRANSFERASES SUPERFAMILY PROTEIN"/>
    <property type="match status" value="1"/>
</dbReference>
<keyword evidence="2" id="KW-0732">Signal</keyword>
<evidence type="ECO:0000256" key="1">
    <source>
        <dbReference type="ARBA" id="ARBA00010815"/>
    </source>
</evidence>
<dbReference type="InterPro" id="IPR029063">
    <property type="entry name" value="SAM-dependent_MTases_sf"/>
</dbReference>
<dbReference type="PANTHER" id="PTHR43832">
    <property type="match status" value="1"/>
</dbReference>
<dbReference type="Pfam" id="PF02353">
    <property type="entry name" value="CMAS"/>
    <property type="match status" value="1"/>
</dbReference>
<protein>
    <recommendedName>
        <fullName evidence="5">Methyltransferase domain-containing protein</fullName>
    </recommendedName>
</protein>